<feature type="compositionally biased region" description="Basic and acidic residues" evidence="1">
    <location>
        <begin position="11"/>
        <end position="21"/>
    </location>
</feature>
<evidence type="ECO:0000313" key="3">
    <source>
        <dbReference type="Proteomes" id="UP000827092"/>
    </source>
</evidence>
<proteinExistence type="predicted"/>
<comment type="caution">
    <text evidence="2">The sequence shown here is derived from an EMBL/GenBank/DDBJ whole genome shotgun (WGS) entry which is preliminary data.</text>
</comment>
<protein>
    <submittedName>
        <fullName evidence="2">Uncharacterized protein</fullName>
    </submittedName>
</protein>
<dbReference type="Proteomes" id="UP000827092">
    <property type="component" value="Unassembled WGS sequence"/>
</dbReference>
<feature type="region of interest" description="Disordered" evidence="1">
    <location>
        <begin position="1"/>
        <end position="21"/>
    </location>
</feature>
<gene>
    <name evidence="2" type="ORF">JTE90_008527</name>
</gene>
<evidence type="ECO:0000256" key="1">
    <source>
        <dbReference type="SAM" id="MobiDB-lite"/>
    </source>
</evidence>
<accession>A0AAV6VI53</accession>
<sequence>MTAIPHPVVIQEHHPRQGKDEKPEIALATLWRMLFRKGALFGEMSNVFVGDGFGGTQEIVLVLKDTGGVLSGVILKKTLGCFW</sequence>
<reference evidence="2 3" key="1">
    <citation type="journal article" date="2022" name="Nat. Ecol. Evol.">
        <title>A masculinizing supergene underlies an exaggerated male reproductive morph in a spider.</title>
        <authorList>
            <person name="Hendrickx F."/>
            <person name="De Corte Z."/>
            <person name="Sonet G."/>
            <person name="Van Belleghem S.M."/>
            <person name="Kostlbacher S."/>
            <person name="Vangestel C."/>
        </authorList>
    </citation>
    <scope>NUCLEOTIDE SEQUENCE [LARGE SCALE GENOMIC DNA]</scope>
    <source>
        <strain evidence="2">W744_W776</strain>
    </source>
</reference>
<dbReference type="AlphaFoldDB" id="A0AAV6VI53"/>
<keyword evidence="3" id="KW-1185">Reference proteome</keyword>
<evidence type="ECO:0000313" key="2">
    <source>
        <dbReference type="EMBL" id="KAG8195831.1"/>
    </source>
</evidence>
<dbReference type="EMBL" id="JAFNEN010000077">
    <property type="protein sequence ID" value="KAG8195831.1"/>
    <property type="molecule type" value="Genomic_DNA"/>
</dbReference>
<name>A0AAV6VI53_9ARAC</name>
<organism evidence="2 3">
    <name type="scientific">Oedothorax gibbosus</name>
    <dbReference type="NCBI Taxonomy" id="931172"/>
    <lineage>
        <taxon>Eukaryota</taxon>
        <taxon>Metazoa</taxon>
        <taxon>Ecdysozoa</taxon>
        <taxon>Arthropoda</taxon>
        <taxon>Chelicerata</taxon>
        <taxon>Arachnida</taxon>
        <taxon>Araneae</taxon>
        <taxon>Araneomorphae</taxon>
        <taxon>Entelegynae</taxon>
        <taxon>Araneoidea</taxon>
        <taxon>Linyphiidae</taxon>
        <taxon>Erigoninae</taxon>
        <taxon>Oedothorax</taxon>
    </lineage>
</organism>